<dbReference type="SUPFAM" id="SSF54427">
    <property type="entry name" value="NTF2-like"/>
    <property type="match status" value="1"/>
</dbReference>
<dbReference type="RefSeq" id="WP_067876062.1">
    <property type="nucleotide sequence ID" value="NZ_JAAXOP010000010.1"/>
</dbReference>
<proteinExistence type="predicted"/>
<evidence type="ECO:0000259" key="1">
    <source>
        <dbReference type="Pfam" id="PF12680"/>
    </source>
</evidence>
<evidence type="ECO:0000313" key="3">
    <source>
        <dbReference type="Proteomes" id="UP000565711"/>
    </source>
</evidence>
<reference evidence="2 3" key="1">
    <citation type="submission" date="2020-04" db="EMBL/GenBank/DDBJ databases">
        <title>MicrobeNet Type strains.</title>
        <authorList>
            <person name="Nicholson A.C."/>
        </authorList>
    </citation>
    <scope>NUCLEOTIDE SEQUENCE [LARGE SCALE GENOMIC DNA]</scope>
    <source>
        <strain evidence="2 3">JCM 12354</strain>
    </source>
</reference>
<evidence type="ECO:0000313" key="2">
    <source>
        <dbReference type="EMBL" id="NKY52187.1"/>
    </source>
</evidence>
<protein>
    <submittedName>
        <fullName evidence="2">SnoaL-like domain-containing protein</fullName>
    </submittedName>
</protein>
<sequence length="122" mass="13275">MPTELEMKDVLRRYLDSFNAGDVDGILALFAPDAVVEDPYGNEPVVGLDDLRKFYEFAMTFESKLTLDAPVRASHGSAAAMALTSTSEVITIGAISVMEFDSDGRVTSIKAYWGTTDNDAEQ</sequence>
<accession>A0A846Y008</accession>
<comment type="caution">
    <text evidence="2">The sequence shown here is derived from an EMBL/GenBank/DDBJ whole genome shotgun (WGS) entry which is preliminary data.</text>
</comment>
<dbReference type="Proteomes" id="UP000565711">
    <property type="component" value="Unassembled WGS sequence"/>
</dbReference>
<dbReference type="InterPro" id="IPR032710">
    <property type="entry name" value="NTF2-like_dom_sf"/>
</dbReference>
<dbReference type="AlphaFoldDB" id="A0A846Y008"/>
<dbReference type="InterPro" id="IPR037401">
    <property type="entry name" value="SnoaL-like"/>
</dbReference>
<keyword evidence="3" id="KW-1185">Reference proteome</keyword>
<dbReference type="Gene3D" id="3.10.450.50">
    <property type="match status" value="1"/>
</dbReference>
<name>A0A846Y008_9NOCA</name>
<gene>
    <name evidence="2" type="ORF">HGA08_18375</name>
</gene>
<dbReference type="EMBL" id="JAAXOP010000010">
    <property type="protein sequence ID" value="NKY52187.1"/>
    <property type="molecule type" value="Genomic_DNA"/>
</dbReference>
<organism evidence="2 3">
    <name type="scientific">Nocardia vermiculata</name>
    <dbReference type="NCBI Taxonomy" id="257274"/>
    <lineage>
        <taxon>Bacteria</taxon>
        <taxon>Bacillati</taxon>
        <taxon>Actinomycetota</taxon>
        <taxon>Actinomycetes</taxon>
        <taxon>Mycobacteriales</taxon>
        <taxon>Nocardiaceae</taxon>
        <taxon>Nocardia</taxon>
    </lineage>
</organism>
<feature type="domain" description="SnoaL-like" evidence="1">
    <location>
        <begin position="11"/>
        <end position="108"/>
    </location>
</feature>
<dbReference type="Pfam" id="PF12680">
    <property type="entry name" value="SnoaL_2"/>
    <property type="match status" value="1"/>
</dbReference>